<accession>A0A0F9H7F9</accession>
<comment type="caution">
    <text evidence="1">The sequence shown here is derived from an EMBL/GenBank/DDBJ whole genome shotgun (WGS) entry which is preliminary data.</text>
</comment>
<dbReference type="AlphaFoldDB" id="A0A0F9H7F9"/>
<protein>
    <submittedName>
        <fullName evidence="1">Uncharacterized protein</fullName>
    </submittedName>
</protein>
<evidence type="ECO:0000313" key="1">
    <source>
        <dbReference type="EMBL" id="KKM07024.1"/>
    </source>
</evidence>
<dbReference type="EMBL" id="LAZR01015863">
    <property type="protein sequence ID" value="KKM07024.1"/>
    <property type="molecule type" value="Genomic_DNA"/>
</dbReference>
<proteinExistence type="predicted"/>
<gene>
    <name evidence="1" type="ORF">LCGC14_1738140</name>
</gene>
<name>A0A0F9H7F9_9ZZZZ</name>
<reference evidence="1" key="1">
    <citation type="journal article" date="2015" name="Nature">
        <title>Complex archaea that bridge the gap between prokaryotes and eukaryotes.</title>
        <authorList>
            <person name="Spang A."/>
            <person name="Saw J.H."/>
            <person name="Jorgensen S.L."/>
            <person name="Zaremba-Niedzwiedzka K."/>
            <person name="Martijn J."/>
            <person name="Lind A.E."/>
            <person name="van Eijk R."/>
            <person name="Schleper C."/>
            <person name="Guy L."/>
            <person name="Ettema T.J."/>
        </authorList>
    </citation>
    <scope>NUCLEOTIDE SEQUENCE</scope>
</reference>
<organism evidence="1">
    <name type="scientific">marine sediment metagenome</name>
    <dbReference type="NCBI Taxonomy" id="412755"/>
    <lineage>
        <taxon>unclassified sequences</taxon>
        <taxon>metagenomes</taxon>
        <taxon>ecological metagenomes</taxon>
    </lineage>
</organism>
<sequence>MGLPLFVSDELPHYADGLKELFHKCIEQEPTGRKGRPRKPEKVVNDDLDYATVHKTRDKWRVVKVETKIVFGSKERIEEKIKALPGKTINTSYVERSNLNWRLWDAHLTRKSLTFAKAFRWLKAKFSICVAFYNFIRPHETLSRAMDRTFKPKSPAMAAKITNHLWSIKELLGYKVIVN</sequence>